<dbReference type="Pfam" id="PF00849">
    <property type="entry name" value="PseudoU_synth_2"/>
    <property type="match status" value="1"/>
</dbReference>
<keyword evidence="2 4" id="KW-0413">Isomerase</keyword>
<dbReference type="CDD" id="cd02870">
    <property type="entry name" value="PseudoU_synth_RsuA_like"/>
    <property type="match status" value="1"/>
</dbReference>
<dbReference type="FunFam" id="3.10.290.10:FF:000003">
    <property type="entry name" value="Pseudouridine synthase"/>
    <property type="match status" value="1"/>
</dbReference>
<evidence type="ECO:0000256" key="1">
    <source>
        <dbReference type="ARBA" id="ARBA00008348"/>
    </source>
</evidence>
<dbReference type="CDD" id="cd00165">
    <property type="entry name" value="S4"/>
    <property type="match status" value="1"/>
</dbReference>
<reference evidence="6" key="1">
    <citation type="journal article" date="2020" name="mSystems">
        <title>Genome- and Community-Level Interaction Insights into Carbon Utilization and Element Cycling Functions of Hydrothermarchaeota in Hydrothermal Sediment.</title>
        <authorList>
            <person name="Zhou Z."/>
            <person name="Liu Y."/>
            <person name="Xu W."/>
            <person name="Pan J."/>
            <person name="Luo Z.H."/>
            <person name="Li M."/>
        </authorList>
    </citation>
    <scope>NUCLEOTIDE SEQUENCE [LARGE SCALE GENOMIC DNA]</scope>
    <source>
        <strain evidence="6">SpSt-374</strain>
    </source>
</reference>
<dbReference type="InterPro" id="IPR036986">
    <property type="entry name" value="S4_RNA-bd_sf"/>
</dbReference>
<dbReference type="GO" id="GO:0000455">
    <property type="term" value="P:enzyme-directed rRNA pseudouridine synthesis"/>
    <property type="evidence" value="ECO:0007669"/>
    <property type="project" value="UniProtKB-ARBA"/>
</dbReference>
<dbReference type="InterPro" id="IPR050343">
    <property type="entry name" value="RsuA_PseudoU_synthase"/>
</dbReference>
<evidence type="ECO:0000256" key="2">
    <source>
        <dbReference type="ARBA" id="ARBA00023235"/>
    </source>
</evidence>
<dbReference type="PANTHER" id="PTHR47683">
    <property type="entry name" value="PSEUDOURIDINE SYNTHASE FAMILY PROTEIN-RELATED"/>
    <property type="match status" value="1"/>
</dbReference>
<dbReference type="InterPro" id="IPR020094">
    <property type="entry name" value="TruA/RsuA/RluB/E/F_N"/>
</dbReference>
<dbReference type="EMBL" id="DSPX01000019">
    <property type="protein sequence ID" value="HGF99537.1"/>
    <property type="molecule type" value="Genomic_DNA"/>
</dbReference>
<evidence type="ECO:0000256" key="4">
    <source>
        <dbReference type="RuleBase" id="RU003887"/>
    </source>
</evidence>
<keyword evidence="3" id="KW-0694">RNA-binding</keyword>
<dbReference type="InterPro" id="IPR020103">
    <property type="entry name" value="PsdUridine_synth_cat_dom_sf"/>
</dbReference>
<dbReference type="SUPFAM" id="SSF55174">
    <property type="entry name" value="Alpha-L RNA-binding motif"/>
    <property type="match status" value="1"/>
</dbReference>
<organism evidence="6">
    <name type="scientific">Planktothricoides sp. SpSt-374</name>
    <dbReference type="NCBI Taxonomy" id="2282167"/>
    <lineage>
        <taxon>Bacteria</taxon>
        <taxon>Bacillati</taxon>
        <taxon>Cyanobacteriota</taxon>
        <taxon>Cyanophyceae</taxon>
        <taxon>Oscillatoriophycideae</taxon>
        <taxon>Oscillatoriales</taxon>
        <taxon>Oscillatoriaceae</taxon>
        <taxon>Planktothricoides</taxon>
    </lineage>
</organism>
<dbReference type="SMART" id="SM00363">
    <property type="entry name" value="S4"/>
    <property type="match status" value="1"/>
</dbReference>
<dbReference type="AlphaFoldDB" id="A0A7C3VJU9"/>
<dbReference type="GO" id="GO:0120159">
    <property type="term" value="F:rRNA pseudouridine synthase activity"/>
    <property type="evidence" value="ECO:0007669"/>
    <property type="project" value="UniProtKB-ARBA"/>
</dbReference>
<dbReference type="Gene3D" id="3.10.290.10">
    <property type="entry name" value="RNA-binding S4 domain"/>
    <property type="match status" value="1"/>
</dbReference>
<dbReference type="Gene3D" id="3.30.70.580">
    <property type="entry name" value="Pseudouridine synthase I, catalytic domain, N-terminal subdomain"/>
    <property type="match status" value="1"/>
</dbReference>
<evidence type="ECO:0000313" key="6">
    <source>
        <dbReference type="EMBL" id="HGF99537.1"/>
    </source>
</evidence>
<dbReference type="InterPro" id="IPR042092">
    <property type="entry name" value="PsdUridine_s_RsuA/RluB/E/F_cat"/>
</dbReference>
<dbReference type="Gene3D" id="3.30.70.1560">
    <property type="entry name" value="Alpha-L RNA-binding motif"/>
    <property type="match status" value="1"/>
</dbReference>
<dbReference type="InterPro" id="IPR018496">
    <property type="entry name" value="PsdUridine_synth_RsuA/RluB_CS"/>
</dbReference>
<proteinExistence type="inferred from homology"/>
<dbReference type="PROSITE" id="PS50889">
    <property type="entry name" value="S4"/>
    <property type="match status" value="1"/>
</dbReference>
<accession>A0A7C3VJU9</accession>
<dbReference type="PANTHER" id="PTHR47683:SF2">
    <property type="entry name" value="RNA-BINDING S4 DOMAIN-CONTAINING PROTEIN"/>
    <property type="match status" value="1"/>
</dbReference>
<evidence type="ECO:0000256" key="3">
    <source>
        <dbReference type="PROSITE-ProRule" id="PRU00182"/>
    </source>
</evidence>
<evidence type="ECO:0000259" key="5">
    <source>
        <dbReference type="SMART" id="SM00363"/>
    </source>
</evidence>
<sequence length="270" mass="30008">MKERLQKILSQWGIASRRQAEQMILAGRVKLNGQIAQLGQSACTESDRIEVDGQLVQPTDRPQLVYLLLHKPAGVVSTCTDPQGRPTVLDLLPPELRQSQGIHPVGRLDFESTGALILTNDGDLTFRLTHPKHGIPKTYEVWVRGCPPPSVLAAWRHGVSLEGRNTLPAGVRVLKRVGEEKTLLEITISEGRNRQIRRVADKLGYPVIQLHRCAIGPLRLTRPAMALPKGAPDRALELPCGNIRHLTSEEIHFLQSPINLIFDSRDATRE</sequence>
<dbReference type="InterPro" id="IPR000748">
    <property type="entry name" value="PsdUridine_synth_RsuA/RluB/E/F"/>
</dbReference>
<protein>
    <recommendedName>
        <fullName evidence="4">Pseudouridine synthase</fullName>
        <ecNumber evidence="4">5.4.99.-</ecNumber>
    </recommendedName>
</protein>
<dbReference type="PROSITE" id="PS01149">
    <property type="entry name" value="PSI_RSU"/>
    <property type="match status" value="1"/>
</dbReference>
<dbReference type="GO" id="GO:0003723">
    <property type="term" value="F:RNA binding"/>
    <property type="evidence" value="ECO:0007669"/>
    <property type="project" value="UniProtKB-KW"/>
</dbReference>
<dbReference type="EC" id="5.4.99.-" evidence="4"/>
<dbReference type="InterPro" id="IPR006145">
    <property type="entry name" value="PsdUridine_synth_RsuA/RluA"/>
</dbReference>
<dbReference type="NCBIfam" id="TIGR00093">
    <property type="entry name" value="pseudouridine synthase"/>
    <property type="match status" value="1"/>
</dbReference>
<feature type="domain" description="RNA-binding S4" evidence="5">
    <location>
        <begin position="3"/>
        <end position="60"/>
    </location>
</feature>
<comment type="similarity">
    <text evidence="1 4">Belongs to the pseudouridine synthase RsuA family.</text>
</comment>
<gene>
    <name evidence="6" type="ORF">ENR15_02410</name>
</gene>
<dbReference type="Pfam" id="PF01479">
    <property type="entry name" value="S4"/>
    <property type="match status" value="1"/>
</dbReference>
<comment type="caution">
    <text evidence="6">The sequence shown here is derived from an EMBL/GenBank/DDBJ whole genome shotgun (WGS) entry which is preliminary data.</text>
</comment>
<dbReference type="SUPFAM" id="SSF55120">
    <property type="entry name" value="Pseudouridine synthase"/>
    <property type="match status" value="1"/>
</dbReference>
<name>A0A7C3VJU9_9CYAN</name>
<dbReference type="InterPro" id="IPR002942">
    <property type="entry name" value="S4_RNA-bd"/>
</dbReference>